<protein>
    <submittedName>
        <fullName evidence="4">Alpha/beta hydrolase family protein</fullName>
        <ecNumber evidence="4">3.4.-.-</ecNumber>
    </submittedName>
</protein>
<feature type="chain" id="PRO_5045848192" evidence="2">
    <location>
        <begin position="21"/>
        <end position="938"/>
    </location>
</feature>
<feature type="region of interest" description="Disordered" evidence="1">
    <location>
        <begin position="158"/>
        <end position="178"/>
    </location>
</feature>
<dbReference type="PANTHER" id="PTHR11731:SF193">
    <property type="entry name" value="DIPEPTIDYL PEPTIDASE 9"/>
    <property type="match status" value="1"/>
</dbReference>
<keyword evidence="5" id="KW-1185">Reference proteome</keyword>
<feature type="compositionally biased region" description="Polar residues" evidence="1">
    <location>
        <begin position="159"/>
        <end position="171"/>
    </location>
</feature>
<dbReference type="PANTHER" id="PTHR11731">
    <property type="entry name" value="PROTEASE FAMILY S9B,C DIPEPTIDYL-PEPTIDASE IV-RELATED"/>
    <property type="match status" value="1"/>
</dbReference>
<gene>
    <name evidence="4" type="ORF">ACFFIP_07945</name>
</gene>
<dbReference type="InterPro" id="IPR029058">
    <property type="entry name" value="AB_hydrolase_fold"/>
</dbReference>
<accession>A0ABV6FRV9</accession>
<dbReference type="SUPFAM" id="SSF53474">
    <property type="entry name" value="alpha/beta-Hydrolases"/>
    <property type="match status" value="1"/>
</dbReference>
<feature type="signal peptide" evidence="2">
    <location>
        <begin position="1"/>
        <end position="20"/>
    </location>
</feature>
<proteinExistence type="predicted"/>
<dbReference type="EC" id="3.4.-.-" evidence="4"/>
<evidence type="ECO:0000313" key="4">
    <source>
        <dbReference type="EMBL" id="MFC0262613.1"/>
    </source>
</evidence>
<dbReference type="Proteomes" id="UP001589797">
    <property type="component" value="Unassembled WGS sequence"/>
</dbReference>
<dbReference type="InterPro" id="IPR050278">
    <property type="entry name" value="Serine_Prot_S9B/DPPIV"/>
</dbReference>
<evidence type="ECO:0000256" key="1">
    <source>
        <dbReference type="SAM" id="MobiDB-lite"/>
    </source>
</evidence>
<comment type="caution">
    <text evidence="4">The sequence shown here is derived from an EMBL/GenBank/DDBJ whole genome shotgun (WGS) entry which is preliminary data.</text>
</comment>
<dbReference type="EMBL" id="JBHLWI010000022">
    <property type="protein sequence ID" value="MFC0262613.1"/>
    <property type="molecule type" value="Genomic_DNA"/>
</dbReference>
<sequence>MMKRLLSVLLVIAVVLPASAQRRSSTVQKVKKPLTQSAYDEWKSITFRQLTSDGKHVVYTLNPEDGDGKVIFQDLSKNTQFSVERAKNIQLSADSKHAAFLIQAQKDSLTQLRRLKKKKEEMPKDSLGIFDFTTRSTTKIPQAKSFKIPKKAGGWLAYQSESPTGETNNGEGKSKSKKISDENGYPLILKNLADGSEKTFAYVKDYAFAENGSGLLFMSSGNDADVKAGVYWHDLTSGVTTQVFEGHPKHKYKYLSIDEAGEQIAFIADIDTTKALLREPKLMYWKKGNGAATVLADEKTSGVPETWLISENYNPNFSKDGKRLFLGTNPQPILKDTTLLPEEMVQVEVWHWQDDYIYPEQNRRVDRERRKSYLAVMDLESKKLVQLSSPEIAEVRIDAEGKGKMALGVDDREYRMLRTWDISSFSDLYSVDLGTGKSNLIAKQVKGNARLSPDANFVYWYSSQDTAWYSHHFASGKTVNLTKDLQVSFGDEENDLPDYPSSYGLAGWTLNEESLLLYDRYDIWKVDPKGEKAAERLTKNGRENKTTYRYERLDTEERFIDLSKPMLLSVFDEKNKDAGFARWTANSANPTILVKSAHRYNLIEKAKEAEFLLYTRENFQEFPDLYVADHGFGKPKKVSTANPQQSDYLWGTAEIVTWRSLDNIPLEGILYKPENFDPNKKYPMVIFYYEKFSNTLHQHHKPEPIRSAVHRTMYVSNDYLIFVPDVVYKIGYPGESAYNAIMPGVTYLIDQGFVDEKRVGIQGHSWSGYQTAYILTKTNLFRAAEAGAIVANMTSAYGGIRWETGLARTFQYEKTQSRLGGTLWEKPMLYIENSPLFYADKIETPLLLMHNDADGHVPWYQGIEMYLAMRRLNKPAWMLNYNGEPHWPVKRENRIDFQNRMMQFFDHYLKDAPMPAWMQRGLPATEKGIRQGLELLEN</sequence>
<evidence type="ECO:0000313" key="5">
    <source>
        <dbReference type="Proteomes" id="UP001589797"/>
    </source>
</evidence>
<keyword evidence="4" id="KW-0378">Hydrolase</keyword>
<name>A0ABV6FRV9_9BACT</name>
<keyword evidence="2" id="KW-0732">Signal</keyword>
<dbReference type="GO" id="GO:0016787">
    <property type="term" value="F:hydrolase activity"/>
    <property type="evidence" value="ECO:0007669"/>
    <property type="project" value="UniProtKB-KW"/>
</dbReference>
<reference evidence="4 5" key="1">
    <citation type="submission" date="2024-09" db="EMBL/GenBank/DDBJ databases">
        <authorList>
            <person name="Sun Q."/>
            <person name="Mori K."/>
        </authorList>
    </citation>
    <scope>NUCLEOTIDE SEQUENCE [LARGE SCALE GENOMIC DNA]</scope>
    <source>
        <strain evidence="4 5">CCM 7650</strain>
    </source>
</reference>
<organism evidence="4 5">
    <name type="scientific">Fontibacter flavus</name>
    <dbReference type="NCBI Taxonomy" id="654838"/>
    <lineage>
        <taxon>Bacteria</taxon>
        <taxon>Pseudomonadati</taxon>
        <taxon>Bacteroidota</taxon>
        <taxon>Cytophagia</taxon>
        <taxon>Cytophagales</taxon>
        <taxon>Cyclobacteriaceae</taxon>
        <taxon>Fontibacter</taxon>
    </lineage>
</organism>
<dbReference type="InterPro" id="IPR001375">
    <property type="entry name" value="Peptidase_S9_cat"/>
</dbReference>
<dbReference type="Pfam" id="PF00326">
    <property type="entry name" value="Peptidase_S9"/>
    <property type="match status" value="1"/>
</dbReference>
<evidence type="ECO:0000259" key="3">
    <source>
        <dbReference type="Pfam" id="PF00326"/>
    </source>
</evidence>
<dbReference type="RefSeq" id="WP_382387064.1">
    <property type="nucleotide sequence ID" value="NZ_JBHLWI010000022.1"/>
</dbReference>
<evidence type="ECO:0000256" key="2">
    <source>
        <dbReference type="SAM" id="SignalP"/>
    </source>
</evidence>
<feature type="domain" description="Peptidase S9 prolyl oligopeptidase catalytic" evidence="3">
    <location>
        <begin position="735"/>
        <end position="911"/>
    </location>
</feature>
<dbReference type="Gene3D" id="3.40.50.1820">
    <property type="entry name" value="alpha/beta hydrolase"/>
    <property type="match status" value="1"/>
</dbReference>
<dbReference type="SUPFAM" id="SSF82171">
    <property type="entry name" value="DPP6 N-terminal domain-like"/>
    <property type="match status" value="1"/>
</dbReference>